<sequence>MDPIDDVDKTPAPAKATLPHSLDPAAAPFVMRSSVASEDTQSARIGLQTPTPSQAHSDSQASGSYHRDVRTPSSTTSSGTIVATHFLNQNEVFYRAFQGIREDQEQSPMLALPIWRATNLECLDLGFAAGIIRDFVNTERSNIIQAHKQMRELGWDKVCPELLQKELYNPASTKEAFAKLCLHIRSQVSDAAVIIPLLEAVFNEYTDLAFSSAKCEVDKAYWRTIASEAQQEVAEKHEVISSLHQDALVHEEELKDQQQYAEHEMQGLQAYHTQQVQDLQARLSYQELQLANMRQAELGLLAEMRALRAGRDQQQHNARAGTPSLGNGARDLQVQDLQYRLVHQYRQHNALLEQRIEREQSHRQELQEAFQAGERAHAGPCRSCVPHLVDEHEAAYDEAPSNSHVGLQCM</sequence>
<protein>
    <submittedName>
        <fullName evidence="2">Uncharacterized protein</fullName>
    </submittedName>
</protein>
<feature type="compositionally biased region" description="Polar residues" evidence="1">
    <location>
        <begin position="34"/>
        <end position="63"/>
    </location>
</feature>
<evidence type="ECO:0000313" key="3">
    <source>
        <dbReference type="Proteomes" id="UP000756346"/>
    </source>
</evidence>
<dbReference type="Proteomes" id="UP000756346">
    <property type="component" value="Unassembled WGS sequence"/>
</dbReference>
<evidence type="ECO:0000256" key="1">
    <source>
        <dbReference type="SAM" id="MobiDB-lite"/>
    </source>
</evidence>
<dbReference type="GeneID" id="70189295"/>
<dbReference type="EMBL" id="JAGTJQ010000013">
    <property type="protein sequence ID" value="KAH7014305.1"/>
    <property type="molecule type" value="Genomic_DNA"/>
</dbReference>
<dbReference type="AlphaFoldDB" id="A0A9P8XSA9"/>
<proteinExistence type="predicted"/>
<organism evidence="2 3">
    <name type="scientific">Microdochium trichocladiopsis</name>
    <dbReference type="NCBI Taxonomy" id="1682393"/>
    <lineage>
        <taxon>Eukaryota</taxon>
        <taxon>Fungi</taxon>
        <taxon>Dikarya</taxon>
        <taxon>Ascomycota</taxon>
        <taxon>Pezizomycotina</taxon>
        <taxon>Sordariomycetes</taxon>
        <taxon>Xylariomycetidae</taxon>
        <taxon>Xylariales</taxon>
        <taxon>Microdochiaceae</taxon>
        <taxon>Microdochium</taxon>
    </lineage>
</organism>
<comment type="caution">
    <text evidence="2">The sequence shown here is derived from an EMBL/GenBank/DDBJ whole genome shotgun (WGS) entry which is preliminary data.</text>
</comment>
<keyword evidence="3" id="KW-1185">Reference proteome</keyword>
<feature type="region of interest" description="Disordered" evidence="1">
    <location>
        <begin position="1"/>
        <end position="78"/>
    </location>
</feature>
<dbReference type="RefSeq" id="XP_046005272.1">
    <property type="nucleotide sequence ID" value="XM_046159749.1"/>
</dbReference>
<reference evidence="2" key="1">
    <citation type="journal article" date="2021" name="Nat. Commun.">
        <title>Genetic determinants of endophytism in the Arabidopsis root mycobiome.</title>
        <authorList>
            <person name="Mesny F."/>
            <person name="Miyauchi S."/>
            <person name="Thiergart T."/>
            <person name="Pickel B."/>
            <person name="Atanasova L."/>
            <person name="Karlsson M."/>
            <person name="Huettel B."/>
            <person name="Barry K.W."/>
            <person name="Haridas S."/>
            <person name="Chen C."/>
            <person name="Bauer D."/>
            <person name="Andreopoulos W."/>
            <person name="Pangilinan J."/>
            <person name="LaButti K."/>
            <person name="Riley R."/>
            <person name="Lipzen A."/>
            <person name="Clum A."/>
            <person name="Drula E."/>
            <person name="Henrissat B."/>
            <person name="Kohler A."/>
            <person name="Grigoriev I.V."/>
            <person name="Martin F.M."/>
            <person name="Hacquard S."/>
        </authorList>
    </citation>
    <scope>NUCLEOTIDE SEQUENCE</scope>
    <source>
        <strain evidence="2">MPI-CAGE-CH-0230</strain>
    </source>
</reference>
<evidence type="ECO:0000313" key="2">
    <source>
        <dbReference type="EMBL" id="KAH7014305.1"/>
    </source>
</evidence>
<gene>
    <name evidence="2" type="ORF">B0I36DRAFT_369276</name>
</gene>
<name>A0A9P8XSA9_9PEZI</name>
<accession>A0A9P8XSA9</accession>